<feature type="transmembrane region" description="Helical" evidence="5">
    <location>
        <begin position="559"/>
        <end position="582"/>
    </location>
</feature>
<feature type="transmembrane region" description="Helical" evidence="5">
    <location>
        <begin position="513"/>
        <end position="538"/>
    </location>
</feature>
<name>A0A7I8VN08_9ANNE</name>
<comment type="subcellular location">
    <subcellularLocation>
        <location evidence="1">Membrane</location>
        <topology evidence="1">Multi-pass membrane protein</topology>
    </subcellularLocation>
</comment>
<gene>
    <name evidence="8" type="ORF">DGYR_LOCUS4640</name>
</gene>
<dbReference type="InterPro" id="IPR000832">
    <property type="entry name" value="GPCR_2_secretin-like"/>
</dbReference>
<dbReference type="PANTHER" id="PTHR45692:SF1">
    <property type="entry name" value="G-PROTEIN COUPLED RECEPTORS FAMILY 2 PROFILE 2 DOMAIN-CONTAINING PROTEIN"/>
    <property type="match status" value="1"/>
</dbReference>
<dbReference type="PRINTS" id="PR00249">
    <property type="entry name" value="GPCRSECRETIN"/>
</dbReference>
<evidence type="ECO:0000313" key="8">
    <source>
        <dbReference type="EMBL" id="CAD5115957.1"/>
    </source>
</evidence>
<keyword evidence="9" id="KW-1185">Reference proteome</keyword>
<dbReference type="AlphaFoldDB" id="A0A7I8VN08"/>
<dbReference type="EMBL" id="CAJFCJ010000006">
    <property type="protein sequence ID" value="CAD5115957.1"/>
    <property type="molecule type" value="Genomic_DNA"/>
</dbReference>
<evidence type="ECO:0000256" key="6">
    <source>
        <dbReference type="SAM" id="SignalP"/>
    </source>
</evidence>
<dbReference type="PANTHER" id="PTHR45692">
    <property type="entry name" value="G_PROTEIN_RECEP_F2_4 DOMAIN-CONTAINING PROTEIN"/>
    <property type="match status" value="1"/>
</dbReference>
<feature type="transmembrane region" description="Helical" evidence="5">
    <location>
        <begin position="655"/>
        <end position="674"/>
    </location>
</feature>
<dbReference type="Gene3D" id="1.20.1070.10">
    <property type="entry name" value="Rhodopsin 7-helix transmembrane proteins"/>
    <property type="match status" value="1"/>
</dbReference>
<feature type="signal peptide" evidence="6">
    <location>
        <begin position="1"/>
        <end position="19"/>
    </location>
</feature>
<feature type="chain" id="PRO_5029739122" evidence="6">
    <location>
        <begin position="20"/>
        <end position="759"/>
    </location>
</feature>
<dbReference type="Pfam" id="PF00002">
    <property type="entry name" value="7tm_2"/>
    <property type="match status" value="1"/>
</dbReference>
<keyword evidence="4 5" id="KW-0472">Membrane</keyword>
<feature type="domain" description="G-protein coupled receptors family 2 profile 2" evidence="7">
    <location>
        <begin position="453"/>
        <end position="715"/>
    </location>
</feature>
<keyword evidence="2 5" id="KW-0812">Transmembrane</keyword>
<feature type="transmembrane region" description="Helical" evidence="5">
    <location>
        <begin position="694"/>
        <end position="713"/>
    </location>
</feature>
<feature type="transmembrane region" description="Helical" evidence="5">
    <location>
        <begin position="489"/>
        <end position="507"/>
    </location>
</feature>
<sequence>MKYFKYLLLAFMCISVTSCEDEVIFKNVHQGEIHEKVIIVRKQKELMALPDDCRFDMCQETSSTVVVGGLVVNWTWPRTSGGYRVSVKCPNSVNIGTPPFDNLQYGNRTCLMNNTAFLWSDIEDYSECPVSSIFERARIYYSKEDFRTTPKSLSAIHTLDKLCSIFRENPMHKKDIVALCSIYKDLSDYDSWINFDDARYKYLKIFDSFNIGYSSDRNEDADSSLVQNMEADKIDKYDTLLRLFESLIKFVKSVAKLKEDITVKANRTWIIHKTGTNQAESSDISSTVALSNLFDKNQIDAIPNCSLTTAIFTSPVFYKSAGLLIPEIVPAIFAKKGDECLSEQRKLRLEYKIFIKKSNESFVSRCSTIKLKNNRAVRSKPGLCDSDKAIWKNELGGYYEHVCYCELNTEGSYFALEMSEIEGKFIRPTDVPGTDHRSGSLSSVFRFPYSDGLYYFELATRIISIACLLATLATFALFKKLRQSTPAKILICLCISLVLLSSVMFISEGLVGVGFGVGCLIANALRLYAVLSSLLWNGAEGINMYLMLVQVFDVHVRYYVLKAGLVAWGLPIIIIGIINAFSKMSPVGEWRNCVFYCTLSKTTLYFGLFLPMAIIIMINLIIYVKVAKVLREHAKLRKTKTSETRSERKEKVMRFLGDVAMLFLLGIPWVFSAFGSIDSTGMPNLEFMEGIFNIFYILLLNLQGLFIFIFHCLRVPEVRNSWTSLFSSTSSGGRDTRLSKISLSRLKHKRQSEDKIPKI</sequence>
<protein>
    <submittedName>
        <fullName evidence="8">DgyrCDS4887</fullName>
    </submittedName>
</protein>
<feature type="transmembrane region" description="Helical" evidence="5">
    <location>
        <begin position="602"/>
        <end position="624"/>
    </location>
</feature>
<dbReference type="SUPFAM" id="SSF81321">
    <property type="entry name" value="Family A G protein-coupled receptor-like"/>
    <property type="match status" value="1"/>
</dbReference>
<proteinExistence type="predicted"/>
<dbReference type="GO" id="GO:0007166">
    <property type="term" value="P:cell surface receptor signaling pathway"/>
    <property type="evidence" value="ECO:0007669"/>
    <property type="project" value="InterPro"/>
</dbReference>
<organism evidence="8 9">
    <name type="scientific">Dimorphilus gyrociliatus</name>
    <dbReference type="NCBI Taxonomy" id="2664684"/>
    <lineage>
        <taxon>Eukaryota</taxon>
        <taxon>Metazoa</taxon>
        <taxon>Spiralia</taxon>
        <taxon>Lophotrochozoa</taxon>
        <taxon>Annelida</taxon>
        <taxon>Polychaeta</taxon>
        <taxon>Polychaeta incertae sedis</taxon>
        <taxon>Dinophilidae</taxon>
        <taxon>Dimorphilus</taxon>
    </lineage>
</organism>
<evidence type="ECO:0000256" key="2">
    <source>
        <dbReference type="ARBA" id="ARBA00022692"/>
    </source>
</evidence>
<dbReference type="PROSITE" id="PS50261">
    <property type="entry name" value="G_PROTEIN_RECEP_F2_4"/>
    <property type="match status" value="1"/>
</dbReference>
<evidence type="ECO:0000259" key="7">
    <source>
        <dbReference type="PROSITE" id="PS50261"/>
    </source>
</evidence>
<dbReference type="Proteomes" id="UP000549394">
    <property type="component" value="Unassembled WGS sequence"/>
</dbReference>
<evidence type="ECO:0000256" key="3">
    <source>
        <dbReference type="ARBA" id="ARBA00022989"/>
    </source>
</evidence>
<evidence type="ECO:0000256" key="5">
    <source>
        <dbReference type="SAM" id="Phobius"/>
    </source>
</evidence>
<keyword evidence="3 5" id="KW-1133">Transmembrane helix</keyword>
<evidence type="ECO:0000256" key="1">
    <source>
        <dbReference type="ARBA" id="ARBA00004141"/>
    </source>
</evidence>
<keyword evidence="6" id="KW-0732">Signal</keyword>
<reference evidence="8 9" key="1">
    <citation type="submission" date="2020-08" db="EMBL/GenBank/DDBJ databases">
        <authorList>
            <person name="Hejnol A."/>
        </authorList>
    </citation>
    <scope>NUCLEOTIDE SEQUENCE [LARGE SCALE GENOMIC DNA]</scope>
</reference>
<evidence type="ECO:0000256" key="4">
    <source>
        <dbReference type="ARBA" id="ARBA00023136"/>
    </source>
</evidence>
<dbReference type="PROSITE" id="PS51257">
    <property type="entry name" value="PROKAR_LIPOPROTEIN"/>
    <property type="match status" value="1"/>
</dbReference>
<feature type="transmembrane region" description="Helical" evidence="5">
    <location>
        <begin position="453"/>
        <end position="477"/>
    </location>
</feature>
<dbReference type="OrthoDB" id="5961629at2759"/>
<dbReference type="InterPro" id="IPR017981">
    <property type="entry name" value="GPCR_2-like_7TM"/>
</dbReference>
<evidence type="ECO:0000313" key="9">
    <source>
        <dbReference type="Proteomes" id="UP000549394"/>
    </source>
</evidence>
<accession>A0A7I8VN08</accession>
<comment type="caution">
    <text evidence="8">The sequence shown here is derived from an EMBL/GenBank/DDBJ whole genome shotgun (WGS) entry which is preliminary data.</text>
</comment>
<dbReference type="GO" id="GO:0016020">
    <property type="term" value="C:membrane"/>
    <property type="evidence" value="ECO:0007669"/>
    <property type="project" value="UniProtKB-SubCell"/>
</dbReference>
<dbReference type="GO" id="GO:0004930">
    <property type="term" value="F:G protein-coupled receptor activity"/>
    <property type="evidence" value="ECO:0007669"/>
    <property type="project" value="InterPro"/>
</dbReference>